<protein>
    <submittedName>
        <fullName evidence="2">Uncharacterized protein</fullName>
    </submittedName>
</protein>
<keyword evidence="1" id="KW-0812">Transmembrane</keyword>
<feature type="transmembrane region" description="Helical" evidence="1">
    <location>
        <begin position="107"/>
        <end position="125"/>
    </location>
</feature>
<gene>
    <name evidence="2" type="ORF">FGO68_gene3567</name>
</gene>
<accession>A0A8J8NBW7</accession>
<name>A0A8J8NBW7_HALGN</name>
<comment type="caution">
    <text evidence="2">The sequence shown here is derived from an EMBL/GenBank/DDBJ whole genome shotgun (WGS) entry which is preliminary data.</text>
</comment>
<dbReference type="EMBL" id="RRYP01024108">
    <property type="protein sequence ID" value="TNV72128.1"/>
    <property type="molecule type" value="Genomic_DNA"/>
</dbReference>
<keyword evidence="3" id="KW-1185">Reference proteome</keyword>
<keyword evidence="1" id="KW-0472">Membrane</keyword>
<reference evidence="2" key="1">
    <citation type="submission" date="2019-06" db="EMBL/GenBank/DDBJ databases">
        <authorList>
            <person name="Zheng W."/>
        </authorList>
    </citation>
    <scope>NUCLEOTIDE SEQUENCE</scope>
    <source>
        <strain evidence="2">QDHG01</strain>
    </source>
</reference>
<sequence length="169" mass="19750">MAQIISDIPLRDLGVDSPFSMKDGVIFNKREQFALFALITFTTQWHYNYKIQPRKYKVHRSLHPFALFGLSLYLPYRYSETINTVLFQLSRSSNPYVNMLVRGAGKVIVYGASVMIGQIVARWYWVYKRAFNATKQATFNTYYYNRVYSNDGPFTEAPVFDEVRPKLVN</sequence>
<organism evidence="2 3">
    <name type="scientific">Halteria grandinella</name>
    <dbReference type="NCBI Taxonomy" id="5974"/>
    <lineage>
        <taxon>Eukaryota</taxon>
        <taxon>Sar</taxon>
        <taxon>Alveolata</taxon>
        <taxon>Ciliophora</taxon>
        <taxon>Intramacronucleata</taxon>
        <taxon>Spirotrichea</taxon>
        <taxon>Stichotrichia</taxon>
        <taxon>Sporadotrichida</taxon>
        <taxon>Halteriidae</taxon>
        <taxon>Halteria</taxon>
    </lineage>
</organism>
<proteinExistence type="predicted"/>
<evidence type="ECO:0000313" key="3">
    <source>
        <dbReference type="Proteomes" id="UP000785679"/>
    </source>
</evidence>
<evidence type="ECO:0000256" key="1">
    <source>
        <dbReference type="SAM" id="Phobius"/>
    </source>
</evidence>
<dbReference type="AlphaFoldDB" id="A0A8J8NBW7"/>
<dbReference type="OrthoDB" id="318744at2759"/>
<keyword evidence="1" id="KW-1133">Transmembrane helix</keyword>
<dbReference type="Proteomes" id="UP000785679">
    <property type="component" value="Unassembled WGS sequence"/>
</dbReference>
<evidence type="ECO:0000313" key="2">
    <source>
        <dbReference type="EMBL" id="TNV72128.1"/>
    </source>
</evidence>